<evidence type="ECO:0000313" key="5">
    <source>
        <dbReference type="Proteomes" id="UP001596052"/>
    </source>
</evidence>
<organism evidence="4 5">
    <name type="scientific">Prosthecobacter fluviatilis</name>
    <dbReference type="NCBI Taxonomy" id="445931"/>
    <lineage>
        <taxon>Bacteria</taxon>
        <taxon>Pseudomonadati</taxon>
        <taxon>Verrucomicrobiota</taxon>
        <taxon>Verrucomicrobiia</taxon>
        <taxon>Verrucomicrobiales</taxon>
        <taxon>Verrucomicrobiaceae</taxon>
        <taxon>Prosthecobacter</taxon>
    </lineage>
</organism>
<gene>
    <name evidence="4" type="ORF">ACFQDI_22995</name>
</gene>
<keyword evidence="3" id="KW-1133">Transmembrane helix</keyword>
<proteinExistence type="predicted"/>
<keyword evidence="3" id="KW-0812">Transmembrane</keyword>
<feature type="transmembrane region" description="Helical" evidence="3">
    <location>
        <begin position="58"/>
        <end position="77"/>
    </location>
</feature>
<feature type="region of interest" description="Disordered" evidence="2">
    <location>
        <begin position="1097"/>
        <end position="1128"/>
    </location>
</feature>
<feature type="region of interest" description="Disordered" evidence="2">
    <location>
        <begin position="1313"/>
        <end position="1400"/>
    </location>
</feature>
<evidence type="ECO:0000256" key="3">
    <source>
        <dbReference type="SAM" id="Phobius"/>
    </source>
</evidence>
<protein>
    <recommendedName>
        <fullName evidence="6">Chromosome segregation ATPase</fullName>
    </recommendedName>
</protein>
<feature type="region of interest" description="Disordered" evidence="2">
    <location>
        <begin position="996"/>
        <end position="1058"/>
    </location>
</feature>
<keyword evidence="5" id="KW-1185">Reference proteome</keyword>
<feature type="region of interest" description="Disordered" evidence="2">
    <location>
        <begin position="850"/>
        <end position="922"/>
    </location>
</feature>
<reference evidence="5" key="1">
    <citation type="journal article" date="2019" name="Int. J. Syst. Evol. Microbiol.">
        <title>The Global Catalogue of Microorganisms (GCM) 10K type strain sequencing project: providing services to taxonomists for standard genome sequencing and annotation.</title>
        <authorList>
            <consortium name="The Broad Institute Genomics Platform"/>
            <consortium name="The Broad Institute Genome Sequencing Center for Infectious Disease"/>
            <person name="Wu L."/>
            <person name="Ma J."/>
        </authorList>
    </citation>
    <scope>NUCLEOTIDE SEQUENCE [LARGE SCALE GENOMIC DNA]</scope>
    <source>
        <strain evidence="5">CGMCC 4.1469</strain>
    </source>
</reference>
<feature type="region of interest" description="Disordered" evidence="2">
    <location>
        <begin position="1422"/>
        <end position="1510"/>
    </location>
</feature>
<evidence type="ECO:0000256" key="2">
    <source>
        <dbReference type="SAM" id="MobiDB-lite"/>
    </source>
</evidence>
<feature type="compositionally biased region" description="Polar residues" evidence="2">
    <location>
        <begin position="998"/>
        <end position="1026"/>
    </location>
</feature>
<feature type="compositionally biased region" description="Low complexity" evidence="2">
    <location>
        <begin position="1031"/>
        <end position="1056"/>
    </location>
</feature>
<evidence type="ECO:0000256" key="1">
    <source>
        <dbReference type="SAM" id="Coils"/>
    </source>
</evidence>
<feature type="compositionally biased region" description="Basic and acidic residues" evidence="2">
    <location>
        <begin position="750"/>
        <end position="759"/>
    </location>
</feature>
<feature type="transmembrane region" description="Helical" evidence="3">
    <location>
        <begin position="24"/>
        <end position="46"/>
    </location>
</feature>
<feature type="compositionally biased region" description="Low complexity" evidence="2">
    <location>
        <begin position="1340"/>
        <end position="1400"/>
    </location>
</feature>
<feature type="coiled-coil region" evidence="1">
    <location>
        <begin position="1192"/>
        <end position="1309"/>
    </location>
</feature>
<dbReference type="RefSeq" id="WP_377171407.1">
    <property type="nucleotide sequence ID" value="NZ_JBHSMQ010000012.1"/>
</dbReference>
<keyword evidence="3" id="KW-0472">Membrane</keyword>
<accession>A0ABW0KWL4</accession>
<feature type="region of interest" description="Disordered" evidence="2">
    <location>
        <begin position="742"/>
        <end position="767"/>
    </location>
</feature>
<comment type="caution">
    <text evidence="4">The sequence shown here is derived from an EMBL/GenBank/DDBJ whole genome shotgun (WGS) entry which is preliminary data.</text>
</comment>
<sequence length="1564" mass="169395">MNLALRPATHAALERFRRRRQKLLQFRALLCAAAIALAAFALIALLDRAWFLPDALRPWLTVTAYLGAAYAAWRVALRFIAQASGKEGTARLIEAAEPALHERLLAAVELADPKGGVNVKDSVEFREKLQEDVASALEGIDWAARLPTRALRPWFIALGSVAAVILLLCLVPGLHLGGFMARAALPFANLERPASVKIRILEPLQASALAPIGSEVPLIIETEGPQPALATLEFAVEGSKPRKTELSAVGTARFEGVIPVGQTDLRYRVHAADAISPWRTLSARPRPRIVEFTKTIIPPAYSGWQQSKSTADQGDLEALDGSTIKLTLKANQPLSSSDFVLNPDLPEKQPLPSATTPEGLLTADIAVQVAHSSWQVTLKAKETGFTNEESTPWRITTIPDLPPTAQITEPAEQIELLPDEAVRLAGLATDDVGLGALKLAHAINGADWAERDLQIAKAAKEAPVQTLLPLAPLGVKPGDALLIKLIATDLKGQKAESPPVRVIILEQTVDPRQRDWAESQRRLALKAERLDEQARELRKELDKVRKSEKNARKERDPDKAKDEAANALAAAQEKLEQVKAQSEDLWNALKDAARDAPSQLDAAEAQLLGKKLAQLRREQLPTLEKLNAPEIENTDPLKRAASEAASHASVMADALRAFAAEDSAKIAAQESQQLQRQSRMLTETSLQANRDADQRPKWQEQQRALMAQAKTLQKDLAKVDETLKGRNRGQLQEVDKRLTETSADLASSLDKPDQTKSPEHLYGASDNLRNRLQQAADISRGIAEQTANEAQQRRENLNRQDTPALAKLEEARNYLAVAENATRDPRHNKKVDQDGLTPAERAQKLLTESAKQLQDQAELREQNQATNTQAALDMNRASRAVDELARQTAEAQKHPLPTQEEAEKARRSNAPPSEATKAMAAVREQAAQLSQAARALEADALAQDAAQALEAAQAEAMRPQNQQDLPQAAAQARAAAEALQQLPDKINRARIAEALQQKDPQAANTLRQAAQQASETSRNAAEQSKNLAREAAQQQPGQQLNSQPAQQATADAQQKANELTAQLQPQVDAARAQLAALTPEVSEMMKRVAADLKKTQQETQTAADAAKAEKPVAEVAEKAQELRPEAAENAEKMAALQAALRQEANASDLTKQAEAQLARTADVALAQMQQKTPQIAQNLKQAAQAQQSKPQAQALQSAASAQQQTAQALEQLAQNMQKVENGQQLTEAEQAAMQQMEQELGVQEPLDEAYDRAKQLAEMAQDATQNPQAVLEALEKELPKNQAMQKALADNAQATAQQAEQAVAKETQQAVQNGMAQKQAANDLARVSRHQQRLGDKEAAQQTAQASNQLQQAGQQAEATQANPVPNPQAAQQSQASAAQAAKAAEATASKTSPPMLASPLEQLQGQMLAQALDQLDAQLHPMQSGQQQQSQNGQQQQGQQQQGQGQQNAQQSLNNAQQAQQQSMADARNQGQAPGQKPGQQQAQNQKQQGQNSQANSAEGGNQATQLQDGVLGEGTILVKGDWGHLPQKMADDLTEATRSEAAPEYRAAIESYYKAIAAKAKR</sequence>
<feature type="compositionally biased region" description="Polar residues" evidence="2">
    <location>
        <begin position="1500"/>
        <end position="1509"/>
    </location>
</feature>
<evidence type="ECO:0000313" key="4">
    <source>
        <dbReference type="EMBL" id="MFC5457754.1"/>
    </source>
</evidence>
<dbReference type="EMBL" id="JBHSMQ010000012">
    <property type="protein sequence ID" value="MFC5457754.1"/>
    <property type="molecule type" value="Genomic_DNA"/>
</dbReference>
<feature type="compositionally biased region" description="Basic and acidic residues" evidence="2">
    <location>
        <begin position="1106"/>
        <end position="1128"/>
    </location>
</feature>
<dbReference type="Proteomes" id="UP001596052">
    <property type="component" value="Unassembled WGS sequence"/>
</dbReference>
<evidence type="ECO:0008006" key="6">
    <source>
        <dbReference type="Google" id="ProtNLM"/>
    </source>
</evidence>
<feature type="region of interest" description="Disordered" evidence="2">
    <location>
        <begin position="950"/>
        <end position="972"/>
    </location>
</feature>
<feature type="region of interest" description="Disordered" evidence="2">
    <location>
        <begin position="541"/>
        <end position="562"/>
    </location>
</feature>
<feature type="compositionally biased region" description="Low complexity" evidence="2">
    <location>
        <begin position="1422"/>
        <end position="1499"/>
    </location>
</feature>
<feature type="transmembrane region" description="Helical" evidence="3">
    <location>
        <begin position="154"/>
        <end position="174"/>
    </location>
</feature>
<keyword evidence="1" id="KW-0175">Coiled coil</keyword>
<name>A0ABW0KWL4_9BACT</name>